<reference evidence="2" key="1">
    <citation type="journal article" date="2020" name="J. Eukaryot. Microbiol.">
        <title>De novo Sequencing, Assembly and Annotation of the Transcriptome for the Free-Living Testate Amoeba Arcella intermedia.</title>
        <authorList>
            <person name="Ribeiro G.M."/>
            <person name="Porfirio-Sousa A.L."/>
            <person name="Maurer-Alcala X.X."/>
            <person name="Katz L.A."/>
            <person name="Lahr D.J.G."/>
        </authorList>
    </citation>
    <scope>NUCLEOTIDE SEQUENCE</scope>
</reference>
<feature type="domain" description="Protein kinase" evidence="1">
    <location>
        <begin position="1"/>
        <end position="243"/>
    </location>
</feature>
<dbReference type="PROSITE" id="PS00108">
    <property type="entry name" value="PROTEIN_KINASE_ST"/>
    <property type="match status" value="1"/>
</dbReference>
<dbReference type="Pfam" id="PF00069">
    <property type="entry name" value="Pkinase"/>
    <property type="match status" value="1"/>
</dbReference>
<dbReference type="InterPro" id="IPR045269">
    <property type="entry name" value="Atg1-like"/>
</dbReference>
<dbReference type="GO" id="GO:0005524">
    <property type="term" value="F:ATP binding"/>
    <property type="evidence" value="ECO:0007669"/>
    <property type="project" value="InterPro"/>
</dbReference>
<proteinExistence type="predicted"/>
<dbReference type="InterPro" id="IPR008271">
    <property type="entry name" value="Ser/Thr_kinase_AS"/>
</dbReference>
<dbReference type="SUPFAM" id="SSF56112">
    <property type="entry name" value="Protein kinase-like (PK-like)"/>
    <property type="match status" value="1"/>
</dbReference>
<name>A0A6B2LBV7_9EUKA</name>
<dbReference type="Gene3D" id="1.10.510.10">
    <property type="entry name" value="Transferase(Phosphotransferase) domain 1"/>
    <property type="match status" value="1"/>
</dbReference>
<sequence>MNFKTEYAIKIITKQSTLDMEDKLKRELTIMNKIKQNSYCVSLRDISQSEYHIYIVMEYCQIGDLFQFKQKYPSLTESKQFIKDILCAIEYLHGQNIVHRDIKPENIFVSRSSTNKEYSFKLGDFGEAECLQDNRVSTLRGTPQFMAPELLLSEGKPVAAKETDLWSFGGTVYTYFTDTLLWQVQEGQDSYLEGLKKAVQKAHGVVDCSDITSPTLVDFLQRMLQVEPSNRATPQELQQHPFLSDQEVITEEEEDLGI</sequence>
<accession>A0A6B2LBV7</accession>
<evidence type="ECO:0000259" key="1">
    <source>
        <dbReference type="PROSITE" id="PS50011"/>
    </source>
</evidence>
<evidence type="ECO:0000313" key="2">
    <source>
        <dbReference type="EMBL" id="NDV34464.1"/>
    </source>
</evidence>
<dbReference type="GO" id="GO:0004674">
    <property type="term" value="F:protein serine/threonine kinase activity"/>
    <property type="evidence" value="ECO:0007669"/>
    <property type="project" value="InterPro"/>
</dbReference>
<dbReference type="PANTHER" id="PTHR24348">
    <property type="entry name" value="SERINE/THREONINE-PROTEIN KINASE UNC-51-RELATED"/>
    <property type="match status" value="1"/>
</dbReference>
<dbReference type="GO" id="GO:0010506">
    <property type="term" value="P:regulation of autophagy"/>
    <property type="evidence" value="ECO:0007669"/>
    <property type="project" value="InterPro"/>
</dbReference>
<dbReference type="PROSITE" id="PS50011">
    <property type="entry name" value="PROTEIN_KINASE_DOM"/>
    <property type="match status" value="1"/>
</dbReference>
<dbReference type="EMBL" id="GIBP01005495">
    <property type="protein sequence ID" value="NDV34464.1"/>
    <property type="molecule type" value="Transcribed_RNA"/>
</dbReference>
<organism evidence="2">
    <name type="scientific">Arcella intermedia</name>
    <dbReference type="NCBI Taxonomy" id="1963864"/>
    <lineage>
        <taxon>Eukaryota</taxon>
        <taxon>Amoebozoa</taxon>
        <taxon>Tubulinea</taxon>
        <taxon>Elardia</taxon>
        <taxon>Arcellinida</taxon>
        <taxon>Sphaerothecina</taxon>
        <taxon>Arcellidae</taxon>
        <taxon>Arcella</taxon>
    </lineage>
</organism>
<dbReference type="SMART" id="SM00220">
    <property type="entry name" value="S_TKc"/>
    <property type="match status" value="1"/>
</dbReference>
<dbReference type="InterPro" id="IPR011009">
    <property type="entry name" value="Kinase-like_dom_sf"/>
</dbReference>
<dbReference type="GO" id="GO:0005737">
    <property type="term" value="C:cytoplasm"/>
    <property type="evidence" value="ECO:0007669"/>
    <property type="project" value="TreeGrafter"/>
</dbReference>
<dbReference type="AlphaFoldDB" id="A0A6B2LBV7"/>
<protein>
    <recommendedName>
        <fullName evidence="1">Protein kinase domain-containing protein</fullName>
    </recommendedName>
</protein>
<dbReference type="InterPro" id="IPR000719">
    <property type="entry name" value="Prot_kinase_dom"/>
</dbReference>